<comment type="caution">
    <text evidence="2">The sequence shown here is derived from an EMBL/GenBank/DDBJ whole genome shotgun (WGS) entry which is preliminary data.</text>
</comment>
<organism evidence="2 3">
    <name type="scientific">Xylaria grammica</name>
    <dbReference type="NCBI Taxonomy" id="363999"/>
    <lineage>
        <taxon>Eukaryota</taxon>
        <taxon>Fungi</taxon>
        <taxon>Dikarya</taxon>
        <taxon>Ascomycota</taxon>
        <taxon>Pezizomycotina</taxon>
        <taxon>Sordariomycetes</taxon>
        <taxon>Xylariomycetidae</taxon>
        <taxon>Xylariales</taxon>
        <taxon>Xylariaceae</taxon>
        <taxon>Xylaria</taxon>
    </lineage>
</organism>
<feature type="region of interest" description="Disordered" evidence="1">
    <location>
        <begin position="1"/>
        <end position="100"/>
    </location>
</feature>
<sequence>MPPLLPQPRKAPSDTTQERGAAPKAGIKRQPADHDSTTKAEAEGRKRAKTSKSTEPEEEQRPRLTTPDLEFDYDQSQLRDPRPTPGRVRRPRLRGGEATEEFKQQFFIPKPERPKGRLNAYQKNLLYEEQALLDPAETFHDLYVCHKRGPYGEPTYDAAGFQLDFGKVAEWKKPTAYNRSRMVKGTLRGVERQNREERELFEIFFVHGDAPDSDHGFNAKNYVKDHISKDLGVPWHQINASHAREWLQKGFQKKKFSEWWREPNNEERKRMAKMMEGASLRKDL</sequence>
<dbReference type="STRING" id="363999.A0A439D9G8"/>
<dbReference type="EMBL" id="RYZI01000092">
    <property type="protein sequence ID" value="RWA11053.1"/>
    <property type="molecule type" value="Genomic_DNA"/>
</dbReference>
<dbReference type="Proteomes" id="UP000286045">
    <property type="component" value="Unassembled WGS sequence"/>
</dbReference>
<keyword evidence="3" id="KW-1185">Reference proteome</keyword>
<evidence type="ECO:0000313" key="2">
    <source>
        <dbReference type="EMBL" id="RWA11053.1"/>
    </source>
</evidence>
<protein>
    <submittedName>
        <fullName evidence="2">Uncharacterized protein</fullName>
    </submittedName>
</protein>
<feature type="compositionally biased region" description="Basic and acidic residues" evidence="1">
    <location>
        <begin position="52"/>
        <end position="62"/>
    </location>
</feature>
<dbReference type="AlphaFoldDB" id="A0A439D9G8"/>
<name>A0A439D9G8_9PEZI</name>
<evidence type="ECO:0000256" key="1">
    <source>
        <dbReference type="SAM" id="MobiDB-lite"/>
    </source>
</evidence>
<proteinExistence type="predicted"/>
<reference evidence="2 3" key="1">
    <citation type="submission" date="2018-12" db="EMBL/GenBank/DDBJ databases">
        <title>Draft genome sequence of Xylaria grammica IHI A82.</title>
        <authorList>
            <person name="Buettner E."/>
            <person name="Kellner H."/>
        </authorList>
    </citation>
    <scope>NUCLEOTIDE SEQUENCE [LARGE SCALE GENOMIC DNA]</scope>
    <source>
        <strain evidence="2 3">IHI A82</strain>
    </source>
</reference>
<gene>
    <name evidence="2" type="ORF">EKO27_g4045</name>
</gene>
<feature type="compositionally biased region" description="Basic and acidic residues" evidence="1">
    <location>
        <begin position="30"/>
        <end position="45"/>
    </location>
</feature>
<accession>A0A439D9G8</accession>
<evidence type="ECO:0000313" key="3">
    <source>
        <dbReference type="Proteomes" id="UP000286045"/>
    </source>
</evidence>